<sequence length="164" mass="18749">MNAQIVFDSQNNPKADNWYVVDDVVMGGRSNGHFELTPEGHAKFFGEVSLENNGGFSSVRYAIPETKVSLEATLKIRLKGDGNRYQLRIKDQESTYHNYITYFETSGDWQTLQFKVKDLYPTFRGRRLNLPNFNHQTIGALGFLIGNKIPQQFQLTIAKIEIVN</sequence>
<evidence type="ECO:0000256" key="1">
    <source>
        <dbReference type="ARBA" id="ARBA00007884"/>
    </source>
</evidence>
<comment type="caution">
    <text evidence="3">The sequence shown here is derived from an EMBL/GenBank/DDBJ whole genome shotgun (WGS) entry which is preliminary data.</text>
</comment>
<keyword evidence="4" id="KW-1185">Reference proteome</keyword>
<dbReference type="InterPro" id="IPR008979">
    <property type="entry name" value="Galactose-bd-like_sf"/>
</dbReference>
<dbReference type="InterPro" id="IPR013857">
    <property type="entry name" value="NADH-UbQ_OxRdtase-assoc_prot30"/>
</dbReference>
<accession>A0ABX1GRV7</accession>
<dbReference type="InterPro" id="IPR039131">
    <property type="entry name" value="NDUFAF1"/>
</dbReference>
<protein>
    <submittedName>
        <fullName evidence="3">CIA30 family protein</fullName>
    </submittedName>
</protein>
<dbReference type="PANTHER" id="PTHR13194:SF19">
    <property type="entry name" value="NAD(P)-BINDING ROSSMANN-FOLD SUPERFAMILY PROTEIN"/>
    <property type="match status" value="1"/>
</dbReference>
<proteinExistence type="inferred from homology"/>
<reference evidence="3 4" key="1">
    <citation type="submission" date="2020-04" db="EMBL/GenBank/DDBJ databases">
        <authorList>
            <person name="Yoon J."/>
        </authorList>
    </citation>
    <scope>NUCLEOTIDE SEQUENCE [LARGE SCALE GENOMIC DNA]</scope>
    <source>
        <strain evidence="3 4">DJ-13</strain>
    </source>
</reference>
<evidence type="ECO:0000313" key="3">
    <source>
        <dbReference type="EMBL" id="NKI32677.1"/>
    </source>
</evidence>
<dbReference type="EMBL" id="JAAWWL010000002">
    <property type="protein sequence ID" value="NKI32677.1"/>
    <property type="molecule type" value="Genomic_DNA"/>
</dbReference>
<feature type="domain" description="NADH:ubiquinone oxidoreductase intermediate-associated protein 30" evidence="2">
    <location>
        <begin position="7"/>
        <end position="157"/>
    </location>
</feature>
<evidence type="ECO:0000313" key="4">
    <source>
        <dbReference type="Proteomes" id="UP000718451"/>
    </source>
</evidence>
<organism evidence="3 4">
    <name type="scientific">Croceivirga thetidis</name>
    <dbReference type="NCBI Taxonomy" id="2721623"/>
    <lineage>
        <taxon>Bacteria</taxon>
        <taxon>Pseudomonadati</taxon>
        <taxon>Bacteroidota</taxon>
        <taxon>Flavobacteriia</taxon>
        <taxon>Flavobacteriales</taxon>
        <taxon>Flavobacteriaceae</taxon>
        <taxon>Croceivirga</taxon>
    </lineage>
</organism>
<gene>
    <name evidence="3" type="ORF">HCU67_12040</name>
</gene>
<name>A0ABX1GRV7_9FLAO</name>
<dbReference type="Proteomes" id="UP000718451">
    <property type="component" value="Unassembled WGS sequence"/>
</dbReference>
<comment type="similarity">
    <text evidence="1">Belongs to the CIA30 family.</text>
</comment>
<dbReference type="PANTHER" id="PTHR13194">
    <property type="entry name" value="COMPLEX I INTERMEDIATE-ASSOCIATED PROTEIN 30"/>
    <property type="match status" value="1"/>
</dbReference>
<dbReference type="RefSeq" id="WP_168552860.1">
    <property type="nucleotide sequence ID" value="NZ_JAAWWL010000002.1"/>
</dbReference>
<dbReference type="Pfam" id="PF08547">
    <property type="entry name" value="CIA30"/>
    <property type="match status" value="1"/>
</dbReference>
<dbReference type="SUPFAM" id="SSF49785">
    <property type="entry name" value="Galactose-binding domain-like"/>
    <property type="match status" value="1"/>
</dbReference>
<evidence type="ECO:0000259" key="2">
    <source>
        <dbReference type="Pfam" id="PF08547"/>
    </source>
</evidence>